<dbReference type="EMBL" id="SNXC01000015">
    <property type="protein sequence ID" value="TDO95856.1"/>
    <property type="molecule type" value="Genomic_DNA"/>
</dbReference>
<dbReference type="InterPro" id="IPR024409">
    <property type="entry name" value="DUF3833"/>
</dbReference>
<evidence type="ECO:0000256" key="1">
    <source>
        <dbReference type="SAM" id="SignalP"/>
    </source>
</evidence>
<dbReference type="PROSITE" id="PS51257">
    <property type="entry name" value="PROKAR_LIPOPROTEIN"/>
    <property type="match status" value="1"/>
</dbReference>
<dbReference type="OrthoDB" id="5296954at2"/>
<accession>A0A4R6M4A0</accession>
<comment type="caution">
    <text evidence="2">The sequence shown here is derived from an EMBL/GenBank/DDBJ whole genome shotgun (WGS) entry which is preliminary data.</text>
</comment>
<feature type="signal peptide" evidence="1">
    <location>
        <begin position="1"/>
        <end position="17"/>
    </location>
</feature>
<proteinExistence type="predicted"/>
<dbReference type="Pfam" id="PF12915">
    <property type="entry name" value="DUF3833"/>
    <property type="match status" value="1"/>
</dbReference>
<keyword evidence="1" id="KW-0732">Signal</keyword>
<name>A0A4R6M4A0_9GAMM</name>
<reference evidence="2 3" key="1">
    <citation type="submission" date="2019-03" db="EMBL/GenBank/DDBJ databases">
        <title>Genomic Encyclopedia of Type Strains, Phase III (KMG-III): the genomes of soil and plant-associated and newly described type strains.</title>
        <authorList>
            <person name="Whitman W."/>
        </authorList>
    </citation>
    <scope>NUCLEOTIDE SEQUENCE [LARGE SCALE GENOMIC DNA]</scope>
    <source>
        <strain evidence="2 3">CECT 7378</strain>
    </source>
</reference>
<dbReference type="RefSeq" id="WP_133504923.1">
    <property type="nucleotide sequence ID" value="NZ_SNXC01000015.1"/>
</dbReference>
<keyword evidence="3" id="KW-1185">Reference proteome</keyword>
<evidence type="ECO:0000313" key="2">
    <source>
        <dbReference type="EMBL" id="TDO95856.1"/>
    </source>
</evidence>
<protein>
    <submittedName>
        <fullName evidence="2">Uncharacterized protein DUF3833</fullName>
    </submittedName>
</protein>
<evidence type="ECO:0000313" key="3">
    <source>
        <dbReference type="Proteomes" id="UP000294656"/>
    </source>
</evidence>
<dbReference type="Proteomes" id="UP000294656">
    <property type="component" value="Unassembled WGS sequence"/>
</dbReference>
<sequence>MKTLFIALSLWFLSACSAPNIELYKDNKPELVLNEFFSGELSAHGVLKNRSGEVIRYFNAQLLGSWKGGVGTLQETFLFDDGETQERTWILAPNDQGTYTATANDVNGSTEAKLVGNALFMKYELQVPYDGDIINVTVDDKMYLVDDNVVINESVMSKFGVDVGFIILTIIKH</sequence>
<gene>
    <name evidence="2" type="ORF">DFP79_3214</name>
</gene>
<dbReference type="AlphaFoldDB" id="A0A4R6M4A0"/>
<organism evidence="2 3">
    <name type="scientific">Marinomonas balearica</name>
    <dbReference type="NCBI Taxonomy" id="491947"/>
    <lineage>
        <taxon>Bacteria</taxon>
        <taxon>Pseudomonadati</taxon>
        <taxon>Pseudomonadota</taxon>
        <taxon>Gammaproteobacteria</taxon>
        <taxon>Oceanospirillales</taxon>
        <taxon>Oceanospirillaceae</taxon>
        <taxon>Marinomonas</taxon>
    </lineage>
</organism>
<feature type="chain" id="PRO_5020374405" evidence="1">
    <location>
        <begin position="18"/>
        <end position="173"/>
    </location>
</feature>